<evidence type="ECO:0000256" key="4">
    <source>
        <dbReference type="ARBA" id="ARBA00022741"/>
    </source>
</evidence>
<evidence type="ECO:0000313" key="13">
    <source>
        <dbReference type="EMBL" id="CAI2174541.1"/>
    </source>
</evidence>
<comment type="catalytic activity">
    <reaction evidence="7">
        <text>L-threonyl-[protein] + ATP = O-phospho-L-threonyl-[protein] + ADP + H(+)</text>
        <dbReference type="Rhea" id="RHEA:46608"/>
        <dbReference type="Rhea" id="RHEA-COMP:11060"/>
        <dbReference type="Rhea" id="RHEA-COMP:11605"/>
        <dbReference type="ChEBI" id="CHEBI:15378"/>
        <dbReference type="ChEBI" id="CHEBI:30013"/>
        <dbReference type="ChEBI" id="CHEBI:30616"/>
        <dbReference type="ChEBI" id="CHEBI:61977"/>
        <dbReference type="ChEBI" id="CHEBI:456216"/>
        <dbReference type="EC" id="2.7.11.1"/>
    </reaction>
</comment>
<evidence type="ECO:0000256" key="2">
    <source>
        <dbReference type="ARBA" id="ARBA00022527"/>
    </source>
</evidence>
<dbReference type="OrthoDB" id="6513151at2759"/>
<evidence type="ECO:0000256" key="5">
    <source>
        <dbReference type="ARBA" id="ARBA00022777"/>
    </source>
</evidence>
<dbReference type="SMART" id="SM00220">
    <property type="entry name" value="S_TKc"/>
    <property type="match status" value="1"/>
</dbReference>
<feature type="region of interest" description="Disordered" evidence="11">
    <location>
        <begin position="106"/>
        <end position="144"/>
    </location>
</feature>
<dbReference type="Pfam" id="PF00069">
    <property type="entry name" value="Pkinase"/>
    <property type="match status" value="1"/>
</dbReference>
<comment type="similarity">
    <text evidence="10">Belongs to the protein kinase superfamily.</text>
</comment>
<dbReference type="PROSITE" id="PS00108">
    <property type="entry name" value="PROTEIN_KINASE_ST"/>
    <property type="match status" value="1"/>
</dbReference>
<feature type="compositionally biased region" description="Polar residues" evidence="11">
    <location>
        <begin position="111"/>
        <end position="129"/>
    </location>
</feature>
<keyword evidence="2 10" id="KW-0723">Serine/threonine-protein kinase</keyword>
<evidence type="ECO:0000256" key="9">
    <source>
        <dbReference type="PROSITE-ProRule" id="PRU10141"/>
    </source>
</evidence>
<feature type="domain" description="Protein kinase" evidence="12">
    <location>
        <begin position="167"/>
        <end position="426"/>
    </location>
</feature>
<sequence length="456" mass="51637">MALDATSFNQYQEPTKSLTKVIIHRNGESKEWIGNEYSTPSSGRNSIYSSISIPPSPLLHNIPLNRQNKEDDGLKSLKAFSTMPNLNLGNDSEIKKQLPANKTLSLYEPSDSMSQPNISNQSRPLTPQLSNSGISSTTTTESSTSFSTPLQFIFEKPSSIRDKSQKKKNFFLLGTGVGGTVRLIHCTPDNKPFAVKQFRKRLPNESEKSWLKNITAEFCIGSTLHHENIIETIDIIQENGQLYQIMEFAPYDLFEIVMSKKMNEDEIHCCFKQIVLGVDYLHNMGIAHRDLKLDNCVLNEFGIVKLIDFGCSVVFKYPFYNKVILSSGPCGSDPYICPESYTRASYDVRSADIWSLGIIYICMITGRFPWLVAKASKESSYKTYLRYPDRLLKKLPLASHSIMRKIVEVVPEKRATLQDIFEDEWFKNIECCVDGHKSTGHTHHLMDNNNDGTSEI</sequence>
<comment type="caution">
    <text evidence="13">The sequence shown here is derived from an EMBL/GenBank/DDBJ whole genome shotgun (WGS) entry which is preliminary data.</text>
</comment>
<dbReference type="SUPFAM" id="SSF56112">
    <property type="entry name" value="Protein kinase-like (PK-like)"/>
    <property type="match status" value="1"/>
</dbReference>
<dbReference type="Proteomes" id="UP001153678">
    <property type="component" value="Unassembled WGS sequence"/>
</dbReference>
<dbReference type="EC" id="2.7.11.1" evidence="1"/>
<dbReference type="PROSITE" id="PS50011">
    <property type="entry name" value="PROTEIN_KINASE_DOM"/>
    <property type="match status" value="1"/>
</dbReference>
<proteinExistence type="inferred from homology"/>
<evidence type="ECO:0000256" key="8">
    <source>
        <dbReference type="ARBA" id="ARBA00048679"/>
    </source>
</evidence>
<keyword evidence="4 9" id="KW-0547">Nucleotide-binding</keyword>
<dbReference type="Gene3D" id="1.10.510.10">
    <property type="entry name" value="Transferase(Phosphotransferase) domain 1"/>
    <property type="match status" value="1"/>
</dbReference>
<evidence type="ECO:0000256" key="1">
    <source>
        <dbReference type="ARBA" id="ARBA00012513"/>
    </source>
</evidence>
<keyword evidence="6 9" id="KW-0067">ATP-binding</keyword>
<dbReference type="AlphaFoldDB" id="A0A9W4SM71"/>
<evidence type="ECO:0000313" key="14">
    <source>
        <dbReference type="Proteomes" id="UP001153678"/>
    </source>
</evidence>
<evidence type="ECO:0000256" key="11">
    <source>
        <dbReference type="SAM" id="MobiDB-lite"/>
    </source>
</evidence>
<evidence type="ECO:0000256" key="3">
    <source>
        <dbReference type="ARBA" id="ARBA00022679"/>
    </source>
</evidence>
<keyword evidence="5" id="KW-0418">Kinase</keyword>
<dbReference type="GO" id="GO:0004674">
    <property type="term" value="F:protein serine/threonine kinase activity"/>
    <property type="evidence" value="ECO:0007669"/>
    <property type="project" value="UniProtKB-KW"/>
</dbReference>
<dbReference type="InterPro" id="IPR017441">
    <property type="entry name" value="Protein_kinase_ATP_BS"/>
</dbReference>
<evidence type="ECO:0000256" key="7">
    <source>
        <dbReference type="ARBA" id="ARBA00047899"/>
    </source>
</evidence>
<dbReference type="GO" id="GO:0005829">
    <property type="term" value="C:cytosol"/>
    <property type="evidence" value="ECO:0007669"/>
    <property type="project" value="TreeGrafter"/>
</dbReference>
<feature type="compositionally biased region" description="Low complexity" evidence="11">
    <location>
        <begin position="130"/>
        <end position="144"/>
    </location>
</feature>
<keyword evidence="3" id="KW-0808">Transferase</keyword>
<evidence type="ECO:0000256" key="10">
    <source>
        <dbReference type="RuleBase" id="RU000304"/>
    </source>
</evidence>
<dbReference type="PROSITE" id="PS00107">
    <property type="entry name" value="PROTEIN_KINASE_ATP"/>
    <property type="match status" value="1"/>
</dbReference>
<evidence type="ECO:0000256" key="6">
    <source>
        <dbReference type="ARBA" id="ARBA00022840"/>
    </source>
</evidence>
<dbReference type="InterPro" id="IPR011009">
    <property type="entry name" value="Kinase-like_dom_sf"/>
</dbReference>
<keyword evidence="14" id="KW-1185">Reference proteome</keyword>
<name>A0A9W4SM71_9GLOM</name>
<dbReference type="GO" id="GO:0005524">
    <property type="term" value="F:ATP binding"/>
    <property type="evidence" value="ECO:0007669"/>
    <property type="project" value="UniProtKB-UniRule"/>
</dbReference>
<dbReference type="InterPro" id="IPR000719">
    <property type="entry name" value="Prot_kinase_dom"/>
</dbReference>
<dbReference type="PANTHER" id="PTHR24343:SF137">
    <property type="entry name" value="SERINE_THREONINE-PROTEIN KINASE HRK1"/>
    <property type="match status" value="1"/>
</dbReference>
<dbReference type="EMBL" id="CAMKVN010001225">
    <property type="protein sequence ID" value="CAI2174541.1"/>
    <property type="molecule type" value="Genomic_DNA"/>
</dbReference>
<protein>
    <recommendedName>
        <fullName evidence="1">non-specific serine/threonine protein kinase</fullName>
        <ecNumber evidence="1">2.7.11.1</ecNumber>
    </recommendedName>
</protein>
<feature type="binding site" evidence="9">
    <location>
        <position position="196"/>
    </location>
    <ligand>
        <name>ATP</name>
        <dbReference type="ChEBI" id="CHEBI:30616"/>
    </ligand>
</feature>
<dbReference type="InterPro" id="IPR008271">
    <property type="entry name" value="Ser/Thr_kinase_AS"/>
</dbReference>
<reference evidence="13" key="1">
    <citation type="submission" date="2022-08" db="EMBL/GenBank/DDBJ databases">
        <authorList>
            <person name="Kallberg Y."/>
            <person name="Tangrot J."/>
            <person name="Rosling A."/>
        </authorList>
    </citation>
    <scope>NUCLEOTIDE SEQUENCE</scope>
    <source>
        <strain evidence="13">Wild A</strain>
    </source>
</reference>
<organism evidence="13 14">
    <name type="scientific">Funneliformis geosporum</name>
    <dbReference type="NCBI Taxonomy" id="1117311"/>
    <lineage>
        <taxon>Eukaryota</taxon>
        <taxon>Fungi</taxon>
        <taxon>Fungi incertae sedis</taxon>
        <taxon>Mucoromycota</taxon>
        <taxon>Glomeromycotina</taxon>
        <taxon>Glomeromycetes</taxon>
        <taxon>Glomerales</taxon>
        <taxon>Glomeraceae</taxon>
        <taxon>Funneliformis</taxon>
    </lineage>
</organism>
<comment type="catalytic activity">
    <reaction evidence="8">
        <text>L-seryl-[protein] + ATP = O-phospho-L-seryl-[protein] + ADP + H(+)</text>
        <dbReference type="Rhea" id="RHEA:17989"/>
        <dbReference type="Rhea" id="RHEA-COMP:9863"/>
        <dbReference type="Rhea" id="RHEA-COMP:11604"/>
        <dbReference type="ChEBI" id="CHEBI:15378"/>
        <dbReference type="ChEBI" id="CHEBI:29999"/>
        <dbReference type="ChEBI" id="CHEBI:30616"/>
        <dbReference type="ChEBI" id="CHEBI:83421"/>
        <dbReference type="ChEBI" id="CHEBI:456216"/>
        <dbReference type="EC" id="2.7.11.1"/>
    </reaction>
</comment>
<accession>A0A9W4SM71</accession>
<dbReference type="PANTHER" id="PTHR24343">
    <property type="entry name" value="SERINE/THREONINE KINASE"/>
    <property type="match status" value="1"/>
</dbReference>
<evidence type="ECO:0000259" key="12">
    <source>
        <dbReference type="PROSITE" id="PS50011"/>
    </source>
</evidence>
<gene>
    <name evidence="13" type="ORF">FWILDA_LOCUS6644</name>
</gene>